<accession>A0A2Z6QK53</accession>
<dbReference type="Proteomes" id="UP000247702">
    <property type="component" value="Unassembled WGS sequence"/>
</dbReference>
<proteinExistence type="predicted"/>
<evidence type="ECO:0000256" key="1">
    <source>
        <dbReference type="SAM" id="Coils"/>
    </source>
</evidence>
<comment type="caution">
    <text evidence="2">The sequence shown here is derived from an EMBL/GenBank/DDBJ whole genome shotgun (WGS) entry which is preliminary data.</text>
</comment>
<sequence>MPEQLVLIISSELESLKQHITELEAENAELRKENTVISDLRNKLSISDAEIAELKHMHTEVLRANEEYNEMRNAENVKLKAIIEELKSENVELRDYVTKVKESKAEQASLNQDQESDIRCSTSEKISEVINPVTKISAGAPSQNSYRKKGAENIIQLIADGIIEDAISLRPTQLSDKAIICDIILIESLNQNSSTDPLLSLAQLFDKADDTEYGAIQANQEEILRWYYYRKEFLNQVSVIVQDNKGKIGEKKAKRIVYDKMLEHLSMLRNQSSGQNHVFKNPEISERIINALLALESIEVNTSANVLSAPQSNSTYDCTYFHNKTLDQYSTLYRKFSSENFDYYRITDEKLCMVKKKPENKVSYLSSSEQCEEKEPIIFEVRPDPELIIKSVLEYFLYLKFRNSFRGIDNYDFTSPQPWSSPCPICDGIHENYGLYGSWYCENGNQLPYDPELAKFYSQDKLEYCLTCNTSSNKLKFAIVA</sequence>
<protein>
    <submittedName>
        <fullName evidence="2">Uncharacterized protein</fullName>
    </submittedName>
</protein>
<gene>
    <name evidence="2" type="ORF">RclHR1_17470005</name>
</gene>
<evidence type="ECO:0000313" key="3">
    <source>
        <dbReference type="Proteomes" id="UP000247702"/>
    </source>
</evidence>
<name>A0A2Z6QK53_9GLOM</name>
<keyword evidence="3" id="KW-1185">Reference proteome</keyword>
<dbReference type="EMBL" id="BEXD01000832">
    <property type="protein sequence ID" value="GBB90487.1"/>
    <property type="molecule type" value="Genomic_DNA"/>
</dbReference>
<dbReference type="AlphaFoldDB" id="A0A2Z6QK53"/>
<feature type="coiled-coil region" evidence="1">
    <location>
        <begin position="6"/>
        <end position="103"/>
    </location>
</feature>
<keyword evidence="1" id="KW-0175">Coiled coil</keyword>
<organism evidence="2 3">
    <name type="scientific">Rhizophagus clarus</name>
    <dbReference type="NCBI Taxonomy" id="94130"/>
    <lineage>
        <taxon>Eukaryota</taxon>
        <taxon>Fungi</taxon>
        <taxon>Fungi incertae sedis</taxon>
        <taxon>Mucoromycota</taxon>
        <taxon>Glomeromycotina</taxon>
        <taxon>Glomeromycetes</taxon>
        <taxon>Glomerales</taxon>
        <taxon>Glomeraceae</taxon>
        <taxon>Rhizophagus</taxon>
    </lineage>
</organism>
<evidence type="ECO:0000313" key="2">
    <source>
        <dbReference type="EMBL" id="GBB90487.1"/>
    </source>
</evidence>
<reference evidence="2 3" key="1">
    <citation type="submission" date="2017-11" db="EMBL/GenBank/DDBJ databases">
        <title>The genome of Rhizophagus clarus HR1 reveals common genetic basis of auxotrophy among arbuscular mycorrhizal fungi.</title>
        <authorList>
            <person name="Kobayashi Y."/>
        </authorList>
    </citation>
    <scope>NUCLEOTIDE SEQUENCE [LARGE SCALE GENOMIC DNA]</scope>
    <source>
        <strain evidence="2 3">HR1</strain>
    </source>
</reference>